<dbReference type="SUPFAM" id="SSF52540">
    <property type="entry name" value="P-loop containing nucleoside triphosphate hydrolases"/>
    <property type="match status" value="1"/>
</dbReference>
<dbReference type="PROSITE" id="PS50812">
    <property type="entry name" value="PWWP"/>
    <property type="match status" value="1"/>
</dbReference>
<dbReference type="GO" id="GO:0005634">
    <property type="term" value="C:nucleus"/>
    <property type="evidence" value="ECO:0007669"/>
    <property type="project" value="UniProtKB-SubCell"/>
</dbReference>
<dbReference type="InterPro" id="IPR016197">
    <property type="entry name" value="Chromo-like_dom_sf"/>
</dbReference>
<dbReference type="Gene3D" id="3.40.50.300">
    <property type="entry name" value="P-loop containing nucleotide triphosphate hydrolases"/>
    <property type="match status" value="1"/>
</dbReference>
<keyword evidence="2" id="KW-0547">Nucleotide-binding</keyword>
<evidence type="ECO:0008006" key="10">
    <source>
        <dbReference type="Google" id="ProtNLM"/>
    </source>
</evidence>
<dbReference type="Pfam" id="PF00855">
    <property type="entry name" value="PWWP"/>
    <property type="match status" value="1"/>
</dbReference>
<reference evidence="9" key="1">
    <citation type="journal article" date="2016" name="Nat. Commun.">
        <title>The Gonium pectorale genome demonstrates co-option of cell cycle regulation during the evolution of multicellularity.</title>
        <authorList>
            <person name="Hanschen E.R."/>
            <person name="Marriage T.N."/>
            <person name="Ferris P.J."/>
            <person name="Hamaji T."/>
            <person name="Toyoda A."/>
            <person name="Fujiyama A."/>
            <person name="Neme R."/>
            <person name="Noguchi H."/>
            <person name="Minakuchi Y."/>
            <person name="Suzuki M."/>
            <person name="Kawai-Toyooka H."/>
            <person name="Smith D.R."/>
            <person name="Sparks H."/>
            <person name="Anderson J."/>
            <person name="Bakaric R."/>
            <person name="Luria V."/>
            <person name="Karger A."/>
            <person name="Kirschner M.W."/>
            <person name="Durand P.M."/>
            <person name="Michod R.E."/>
            <person name="Nozaki H."/>
            <person name="Olson B.J."/>
        </authorList>
    </citation>
    <scope>NUCLEOTIDE SEQUENCE [LARGE SCALE GENOMIC DNA]</scope>
    <source>
        <strain evidence="9">NIES-2863</strain>
    </source>
</reference>
<dbReference type="SMART" id="SM00487">
    <property type="entry name" value="DEXDc"/>
    <property type="match status" value="1"/>
</dbReference>
<dbReference type="InterPro" id="IPR000330">
    <property type="entry name" value="SNF2_N"/>
</dbReference>
<evidence type="ECO:0000256" key="2">
    <source>
        <dbReference type="ARBA" id="ARBA00022741"/>
    </source>
</evidence>
<dbReference type="SMART" id="SM00298">
    <property type="entry name" value="CHROMO"/>
    <property type="match status" value="2"/>
</dbReference>
<keyword evidence="9" id="KW-1185">Reference proteome</keyword>
<feature type="compositionally biased region" description="Acidic residues" evidence="5">
    <location>
        <begin position="36"/>
        <end position="47"/>
    </location>
</feature>
<dbReference type="Gene3D" id="3.40.50.10810">
    <property type="entry name" value="Tandem AAA-ATPase domain"/>
    <property type="match status" value="2"/>
</dbReference>
<evidence type="ECO:0000259" key="6">
    <source>
        <dbReference type="PROSITE" id="PS50013"/>
    </source>
</evidence>
<accession>A0A150H1M9</accession>
<dbReference type="STRING" id="33097.A0A150H1M9"/>
<evidence type="ECO:0000256" key="3">
    <source>
        <dbReference type="ARBA" id="ARBA00022840"/>
    </source>
</evidence>
<evidence type="ECO:0000256" key="1">
    <source>
        <dbReference type="ARBA" id="ARBA00004123"/>
    </source>
</evidence>
<dbReference type="GO" id="GO:0003682">
    <property type="term" value="F:chromatin binding"/>
    <property type="evidence" value="ECO:0007669"/>
    <property type="project" value="TreeGrafter"/>
</dbReference>
<dbReference type="InterPro" id="IPR000953">
    <property type="entry name" value="Chromo/chromo_shadow_dom"/>
</dbReference>
<protein>
    <recommendedName>
        <fullName evidence="10">Chromo domain-containing protein</fullName>
    </recommendedName>
</protein>
<dbReference type="EMBL" id="LSYV01000003">
    <property type="protein sequence ID" value="KXZ56057.1"/>
    <property type="molecule type" value="Genomic_DNA"/>
</dbReference>
<dbReference type="GO" id="GO:0000785">
    <property type="term" value="C:chromatin"/>
    <property type="evidence" value="ECO:0007669"/>
    <property type="project" value="TreeGrafter"/>
</dbReference>
<evidence type="ECO:0000313" key="8">
    <source>
        <dbReference type="EMBL" id="KXZ56057.1"/>
    </source>
</evidence>
<feature type="domain" description="PWWP" evidence="7">
    <location>
        <begin position="115"/>
        <end position="218"/>
    </location>
</feature>
<dbReference type="InterPro" id="IPR038718">
    <property type="entry name" value="SNF2-like_sf"/>
</dbReference>
<feature type="region of interest" description="Disordered" evidence="5">
    <location>
        <begin position="282"/>
        <end position="350"/>
    </location>
</feature>
<comment type="subcellular location">
    <subcellularLocation>
        <location evidence="1">Nucleus</location>
    </subcellularLocation>
</comment>
<dbReference type="PROSITE" id="PS50013">
    <property type="entry name" value="CHROMO_2"/>
    <property type="match status" value="1"/>
</dbReference>
<feature type="region of interest" description="Disordered" evidence="5">
    <location>
        <begin position="761"/>
        <end position="797"/>
    </location>
</feature>
<dbReference type="Proteomes" id="UP000075714">
    <property type="component" value="Unassembled WGS sequence"/>
</dbReference>
<dbReference type="Gene3D" id="2.40.50.40">
    <property type="match status" value="2"/>
</dbReference>
<evidence type="ECO:0000256" key="5">
    <source>
        <dbReference type="SAM" id="MobiDB-lite"/>
    </source>
</evidence>
<dbReference type="SUPFAM" id="SSF63748">
    <property type="entry name" value="Tudor/PWWP/MBT"/>
    <property type="match status" value="1"/>
</dbReference>
<dbReference type="Pfam" id="PF00176">
    <property type="entry name" value="SNF2-rel_dom"/>
    <property type="match status" value="2"/>
</dbReference>
<dbReference type="AlphaFoldDB" id="A0A150H1M9"/>
<feature type="region of interest" description="Disordered" evidence="5">
    <location>
        <begin position="19"/>
        <end position="52"/>
    </location>
</feature>
<dbReference type="InterPro" id="IPR000313">
    <property type="entry name" value="PWWP_dom"/>
</dbReference>
<evidence type="ECO:0000313" key="9">
    <source>
        <dbReference type="Proteomes" id="UP000075714"/>
    </source>
</evidence>
<feature type="compositionally biased region" description="Basic residues" evidence="5">
    <location>
        <begin position="316"/>
        <end position="339"/>
    </location>
</feature>
<name>A0A150H1M9_GONPE</name>
<keyword evidence="3" id="KW-0067">ATP-binding</keyword>
<feature type="region of interest" description="Disordered" evidence="5">
    <location>
        <begin position="1034"/>
        <end position="1057"/>
    </location>
</feature>
<dbReference type="GO" id="GO:0005524">
    <property type="term" value="F:ATP binding"/>
    <property type="evidence" value="ECO:0007669"/>
    <property type="project" value="UniProtKB-KW"/>
</dbReference>
<dbReference type="InterPro" id="IPR014001">
    <property type="entry name" value="Helicase_ATP-bd"/>
</dbReference>
<dbReference type="GO" id="GO:0003677">
    <property type="term" value="F:DNA binding"/>
    <property type="evidence" value="ECO:0007669"/>
    <property type="project" value="TreeGrafter"/>
</dbReference>
<feature type="domain" description="Chromo" evidence="6">
    <location>
        <begin position="569"/>
        <end position="616"/>
    </location>
</feature>
<dbReference type="PANTHER" id="PTHR45623">
    <property type="entry name" value="CHROMODOMAIN-HELICASE-DNA-BINDING PROTEIN 3-RELATED-RELATED"/>
    <property type="match status" value="1"/>
</dbReference>
<dbReference type="GO" id="GO:0042393">
    <property type="term" value="F:histone binding"/>
    <property type="evidence" value="ECO:0007669"/>
    <property type="project" value="TreeGrafter"/>
</dbReference>
<dbReference type="GO" id="GO:0016887">
    <property type="term" value="F:ATP hydrolysis activity"/>
    <property type="evidence" value="ECO:0007669"/>
    <property type="project" value="TreeGrafter"/>
</dbReference>
<gene>
    <name evidence="8" type="ORF">GPECTOR_2g939</name>
</gene>
<dbReference type="CDD" id="cd05162">
    <property type="entry name" value="PWWP"/>
    <property type="match status" value="1"/>
</dbReference>
<comment type="caution">
    <text evidence="8">The sequence shown here is derived from an EMBL/GenBank/DDBJ whole genome shotgun (WGS) entry which is preliminary data.</text>
</comment>
<feature type="compositionally biased region" description="Low complexity" evidence="5">
    <location>
        <begin position="301"/>
        <end position="311"/>
    </location>
</feature>
<dbReference type="PANTHER" id="PTHR45623:SF13">
    <property type="entry name" value="HELICASE PROTEIN MOM1"/>
    <property type="match status" value="1"/>
</dbReference>
<sequence>MSSQALGSEEIDEILAHQQQDAQHLHQHHEAHYEDPPFEETEPDYYDGEGRSGGRAFGRGFKGVNEAAEALLGMGVAGEGDAYEGELGIMGLVDPGEQVVLQRPDFPYPRDTLRPGRVVWAKVEGHDWWPAKVVRRRAVPREVGPPPGGHASVHLYIPVVFFTNKGIPGEVEERLDTAQGIVAASMRALGMAAGEEEEDEEAEYAWLPLDCIKPFHVGDVSGSGEDAGPVVDQNLRTSIAHARGGHAPGGGAVWEGWRRRRGSAQGGGGAGGGEDDAMTAAEEDFESDSDGGWGPSAHYQAAAAAARSFRGSGRGRGGRGRGRGRGRGGRGRGRGRRGMASRTSDDEDELLDELPLESAYVNPADAFSLGAGGLPVQKNVVEAICGWRFPLSEQEKQQERDRQRQLGQERHRILDRLRKSSAEGSPNAEAIADAVAAASVAAAAAAAASKAAAAASAAAGGGGGQSDRAAIDEADAAAALLGFGEDADASAAAAGVSGAAADGTAADGAAAAAATDREPEYLVKWAHKSHIHNEWLKESALAGMARRKLLSFKKHYGDRPCIRVEESWTRPERFVSRRPSPVGPGWEVLIKWTGLGYEHATWEAEGNKHLLQPEYVALHTAMWARCKRALHKASRAAADAAAEARAAAAAPSAAPGPVLSGPESVALADLPCQPPFVTGGLLQPHQLAALNWLRRMWAAGQHAILSDDMGLGKTATVTAYLQCLIHEFKVTGPLLVVAPQSVLDFWEGEWSYWAAGSAAQGAAPGPTANGGPAANHSSAGGPVASSPSGPSAGAVPAPSPGPGVNVVVYRGSAAVRGLLHEQELWLSPPSMDRKGAFGRGRDDCPSKVPKADVVIAGYEHVLSDLNVLKAVPWEAVVVDLRQRSRSVTGRSTGALAELGGRHRLLVMAADPTVAPLEDVAGFVQFIRPDVQAYDPDEFANSEAAAEVARTRMAEALEPRRCRRLGPEVERHVAARREVQVPCELSDAQAEAYRTALARNYEALADPRVVRPGSHRAAVLRQLCNELRKAGAGLADGAGPECTWKDGDSQAGPSSPAT</sequence>
<dbReference type="OrthoDB" id="514506at2759"/>
<proteinExistence type="predicted"/>
<evidence type="ECO:0000256" key="4">
    <source>
        <dbReference type="ARBA" id="ARBA00023242"/>
    </source>
</evidence>
<keyword evidence="4" id="KW-0539">Nucleus</keyword>
<dbReference type="GO" id="GO:0140658">
    <property type="term" value="F:ATP-dependent chromatin remodeler activity"/>
    <property type="evidence" value="ECO:0007669"/>
    <property type="project" value="TreeGrafter"/>
</dbReference>
<organism evidence="8 9">
    <name type="scientific">Gonium pectorale</name>
    <name type="common">Green alga</name>
    <dbReference type="NCBI Taxonomy" id="33097"/>
    <lineage>
        <taxon>Eukaryota</taxon>
        <taxon>Viridiplantae</taxon>
        <taxon>Chlorophyta</taxon>
        <taxon>core chlorophytes</taxon>
        <taxon>Chlorophyceae</taxon>
        <taxon>CS clade</taxon>
        <taxon>Chlamydomonadales</taxon>
        <taxon>Volvocaceae</taxon>
        <taxon>Gonium</taxon>
    </lineage>
</organism>
<dbReference type="InterPro" id="IPR027417">
    <property type="entry name" value="P-loop_NTPase"/>
</dbReference>
<dbReference type="Gene3D" id="2.30.30.140">
    <property type="match status" value="1"/>
</dbReference>
<dbReference type="SUPFAM" id="SSF54160">
    <property type="entry name" value="Chromo domain-like"/>
    <property type="match status" value="2"/>
</dbReference>
<evidence type="ECO:0000259" key="7">
    <source>
        <dbReference type="PROSITE" id="PS50812"/>
    </source>
</evidence>